<dbReference type="Proteomes" id="UP000824540">
    <property type="component" value="Unassembled WGS sequence"/>
</dbReference>
<feature type="region of interest" description="Disordered" evidence="1">
    <location>
        <begin position="50"/>
        <end position="81"/>
    </location>
</feature>
<accession>A0A8T2PQD5</accession>
<dbReference type="AlphaFoldDB" id="A0A8T2PQD5"/>
<protein>
    <submittedName>
        <fullName evidence="2">Uncharacterized protein</fullName>
    </submittedName>
</protein>
<comment type="caution">
    <text evidence="2">The sequence shown here is derived from an EMBL/GenBank/DDBJ whole genome shotgun (WGS) entry which is preliminary data.</text>
</comment>
<feature type="compositionally biased region" description="Polar residues" evidence="1">
    <location>
        <begin position="64"/>
        <end position="81"/>
    </location>
</feature>
<gene>
    <name evidence="2" type="ORF">JZ751_011699</name>
</gene>
<evidence type="ECO:0000256" key="1">
    <source>
        <dbReference type="SAM" id="MobiDB-lite"/>
    </source>
</evidence>
<name>A0A8T2PQD5_9TELE</name>
<evidence type="ECO:0000313" key="3">
    <source>
        <dbReference type="Proteomes" id="UP000824540"/>
    </source>
</evidence>
<proteinExistence type="predicted"/>
<sequence length="81" mass="8888">MPIFLGRRCRLGEAISRTHGRWKWVKPKRLTEACHWSLGGGWEWEWGGFGSEEEEEGEGGSTCGLMSSDLTNSAGTSAGKT</sequence>
<organism evidence="2 3">
    <name type="scientific">Albula glossodonta</name>
    <name type="common">roundjaw bonefish</name>
    <dbReference type="NCBI Taxonomy" id="121402"/>
    <lineage>
        <taxon>Eukaryota</taxon>
        <taxon>Metazoa</taxon>
        <taxon>Chordata</taxon>
        <taxon>Craniata</taxon>
        <taxon>Vertebrata</taxon>
        <taxon>Euteleostomi</taxon>
        <taxon>Actinopterygii</taxon>
        <taxon>Neopterygii</taxon>
        <taxon>Teleostei</taxon>
        <taxon>Albuliformes</taxon>
        <taxon>Albulidae</taxon>
        <taxon>Albula</taxon>
    </lineage>
</organism>
<evidence type="ECO:0000313" key="2">
    <source>
        <dbReference type="EMBL" id="KAG9353580.1"/>
    </source>
</evidence>
<keyword evidence="3" id="KW-1185">Reference proteome</keyword>
<dbReference type="EMBL" id="JAFBMS010000003">
    <property type="protein sequence ID" value="KAG9353580.1"/>
    <property type="molecule type" value="Genomic_DNA"/>
</dbReference>
<reference evidence="2" key="1">
    <citation type="thesis" date="2021" institute="BYU ScholarsArchive" country="Provo, UT, USA">
        <title>Applications of and Algorithms for Genome Assembly and Genomic Analyses with an Emphasis on Marine Teleosts.</title>
        <authorList>
            <person name="Pickett B.D."/>
        </authorList>
    </citation>
    <scope>NUCLEOTIDE SEQUENCE</scope>
    <source>
        <strain evidence="2">HI-2016</strain>
    </source>
</reference>